<keyword evidence="1" id="KW-0472">Membrane</keyword>
<name>A0ABY0BLS3_MORCA</name>
<comment type="caution">
    <text evidence="2">The sequence shown here is derived from an EMBL/GenBank/DDBJ whole genome shotgun (WGS) entry which is preliminary data.</text>
</comment>
<evidence type="ECO:0000313" key="3">
    <source>
        <dbReference type="Proteomes" id="UP000268436"/>
    </source>
</evidence>
<keyword evidence="1" id="KW-0812">Transmembrane</keyword>
<protein>
    <submittedName>
        <fullName evidence="2">Membrane protein</fullName>
    </submittedName>
</protein>
<dbReference type="EMBL" id="RYER01000004">
    <property type="protein sequence ID" value="RUO17496.1"/>
    <property type="molecule type" value="Genomic_DNA"/>
</dbReference>
<keyword evidence="3" id="KW-1185">Reference proteome</keyword>
<proteinExistence type="predicted"/>
<organism evidence="2 3">
    <name type="scientific">Moraxella catarrhalis</name>
    <name type="common">Branhamella catarrhalis</name>
    <dbReference type="NCBI Taxonomy" id="480"/>
    <lineage>
        <taxon>Bacteria</taxon>
        <taxon>Pseudomonadati</taxon>
        <taxon>Pseudomonadota</taxon>
        <taxon>Gammaproteobacteria</taxon>
        <taxon>Moraxellales</taxon>
        <taxon>Moraxellaceae</taxon>
        <taxon>Moraxella</taxon>
    </lineage>
</organism>
<feature type="transmembrane region" description="Helical" evidence="1">
    <location>
        <begin position="12"/>
        <end position="30"/>
    </location>
</feature>
<dbReference type="Proteomes" id="UP000268436">
    <property type="component" value="Unassembled WGS sequence"/>
</dbReference>
<gene>
    <name evidence="2" type="ORF">EJK54_1992</name>
</gene>
<evidence type="ECO:0000256" key="1">
    <source>
        <dbReference type="SAM" id="Phobius"/>
    </source>
</evidence>
<reference evidence="2 3" key="1">
    <citation type="submission" date="2018-12" db="EMBL/GenBank/DDBJ databases">
        <title>Persistence of Moraxella catarrhalis in Chronic Obstructive Pulmonary Disease and Regulation of the Hag/MID Adhesin.</title>
        <authorList>
            <person name="Murphy T."/>
            <person name="Zhao X."/>
            <person name="Vyas G."/>
            <person name="Aluvathingal J."/>
            <person name="Nadendla S."/>
            <person name="Tallon L."/>
            <person name="Tettelin H."/>
        </authorList>
    </citation>
    <scope>NUCLEOTIDE SEQUENCE [LARGE SCALE GENOMIC DNA]</scope>
    <source>
        <strain evidence="2 3">173P27B1</strain>
    </source>
</reference>
<accession>A0ABY0BLS3</accession>
<feature type="transmembrane region" description="Helical" evidence="1">
    <location>
        <begin position="36"/>
        <end position="55"/>
    </location>
</feature>
<keyword evidence="1" id="KW-1133">Transmembrane helix</keyword>
<sequence length="56" mass="6906">MMVSKLIKKCDKIWHTLCLIQTFSLTIFWFKTNHIHQILVFLWFLLNKIVPRFWLA</sequence>
<evidence type="ECO:0000313" key="2">
    <source>
        <dbReference type="EMBL" id="RUO17496.1"/>
    </source>
</evidence>